<reference evidence="12 13" key="2">
    <citation type="journal article" date="2018" name="Elife">
        <title>Firefly genomes illuminate parallel origins of bioluminescence in beetles.</title>
        <authorList>
            <person name="Fallon T.R."/>
            <person name="Lower S.E."/>
            <person name="Chang C.H."/>
            <person name="Bessho-Uehara M."/>
            <person name="Martin G.J."/>
            <person name="Bewick A.J."/>
            <person name="Behringer M."/>
            <person name="Debat H.J."/>
            <person name="Wong I."/>
            <person name="Day J.C."/>
            <person name="Suvorov A."/>
            <person name="Silva C.J."/>
            <person name="Stanger-Hall K.F."/>
            <person name="Hall D.W."/>
            <person name="Schmitz R.J."/>
            <person name="Nelson D.R."/>
            <person name="Lewis S.M."/>
            <person name="Shigenobu S."/>
            <person name="Bybee S.M."/>
            <person name="Larracuente A.M."/>
            <person name="Oba Y."/>
            <person name="Weng J.K."/>
        </authorList>
    </citation>
    <scope>NUCLEOTIDE SEQUENCE [LARGE SCALE GENOMIC DNA]</scope>
    <source>
        <strain evidence="12">1611_PpyrPB1</strain>
        <tissue evidence="12">Whole body</tissue>
    </source>
</reference>
<dbReference type="PANTHER" id="PTHR11005">
    <property type="entry name" value="LYSOSOMAL ACID LIPASE-RELATED"/>
    <property type="match status" value="1"/>
</dbReference>
<dbReference type="EMBL" id="VVIM01000005">
    <property type="protein sequence ID" value="KAB0799644.1"/>
    <property type="molecule type" value="Genomic_DNA"/>
</dbReference>
<dbReference type="OrthoDB" id="9974421at2759"/>
<feature type="active site" description="Charge relay system" evidence="8">
    <location>
        <position position="386"/>
    </location>
</feature>
<keyword evidence="13" id="KW-1185">Reference proteome</keyword>
<feature type="active site" description="Nucleophile" evidence="8">
    <location>
        <position position="181"/>
    </location>
</feature>
<dbReference type="FunCoup" id="A0A1Y1MRZ1">
    <property type="interactions" value="111"/>
</dbReference>
<reference evidence="11" key="1">
    <citation type="journal article" date="2016" name="Sci. Rep.">
        <title>Molecular characterization of firefly nuptial gifts: a multi-omics approach sheds light on postcopulatory sexual selection.</title>
        <authorList>
            <person name="Al-Wathiqui N."/>
            <person name="Fallon T.R."/>
            <person name="South A."/>
            <person name="Weng J.K."/>
            <person name="Lewis S.M."/>
        </authorList>
    </citation>
    <scope>NUCLEOTIDE SEQUENCE</scope>
</reference>
<dbReference type="FunFam" id="3.40.50.1820:FF:000021">
    <property type="entry name" value="Lipase"/>
    <property type="match status" value="1"/>
</dbReference>
<name>A0A1Y1MRZ1_PHOPY</name>
<accession>A0A1Y1MRZ1</accession>
<evidence type="ECO:0000256" key="4">
    <source>
        <dbReference type="ARBA" id="ARBA00022963"/>
    </source>
</evidence>
<feature type="active site" description="Charge relay system" evidence="8">
    <location>
        <position position="355"/>
    </location>
</feature>
<keyword evidence="6" id="KW-0325">Glycoprotein</keyword>
<feature type="signal peptide" evidence="9">
    <location>
        <begin position="1"/>
        <end position="23"/>
    </location>
</feature>
<proteinExistence type="inferred from homology"/>
<reference evidence="12" key="3">
    <citation type="submission" date="2019-08" db="EMBL/GenBank/DDBJ databases">
        <authorList>
            <consortium name="Photinus pyralis genome working group"/>
            <person name="Fallon T.R."/>
            <person name="Sander Lower S.E."/>
            <person name="Weng J.-K."/>
        </authorList>
    </citation>
    <scope>NUCLEOTIDE SEQUENCE</scope>
    <source>
        <strain evidence="12">1611_PpyrPB1</strain>
        <tissue evidence="12">Whole body</tissue>
    </source>
</reference>
<dbReference type="SUPFAM" id="SSF53474">
    <property type="entry name" value="alpha/beta-Hydrolases"/>
    <property type="match status" value="1"/>
</dbReference>
<dbReference type="InParanoid" id="A0A1Y1MRZ1"/>
<gene>
    <name evidence="12" type="ORF">PPYR_07524</name>
</gene>
<dbReference type="Proteomes" id="UP000327044">
    <property type="component" value="Unassembled WGS sequence"/>
</dbReference>
<dbReference type="AlphaFoldDB" id="A0A1Y1MRZ1"/>
<feature type="chain" id="PRO_5033289830" description="Lipase" evidence="9">
    <location>
        <begin position="24"/>
        <end position="410"/>
    </location>
</feature>
<keyword evidence="5" id="KW-0443">Lipid metabolism</keyword>
<evidence type="ECO:0000256" key="8">
    <source>
        <dbReference type="PIRSR" id="PIRSR000862-1"/>
    </source>
</evidence>
<feature type="domain" description="Partial AB-hydrolase lipase" evidence="10">
    <location>
        <begin position="45"/>
        <end position="104"/>
    </location>
</feature>
<comment type="similarity">
    <text evidence="1 7">Belongs to the AB hydrolase superfamily. Lipase family.</text>
</comment>
<dbReference type="PIRSF" id="PIRSF000862">
    <property type="entry name" value="Steryl_ester_lip"/>
    <property type="match status" value="1"/>
</dbReference>
<keyword evidence="2 9" id="KW-0732">Signal</keyword>
<dbReference type="InterPro" id="IPR029058">
    <property type="entry name" value="AB_hydrolase_fold"/>
</dbReference>
<keyword evidence="3 7" id="KW-0378">Hydrolase</keyword>
<dbReference type="GO" id="GO:0016788">
    <property type="term" value="F:hydrolase activity, acting on ester bonds"/>
    <property type="evidence" value="ECO:0007669"/>
    <property type="project" value="InterPro"/>
</dbReference>
<evidence type="ECO:0000256" key="3">
    <source>
        <dbReference type="ARBA" id="ARBA00022801"/>
    </source>
</evidence>
<evidence type="ECO:0000313" key="13">
    <source>
        <dbReference type="Proteomes" id="UP000327044"/>
    </source>
</evidence>
<evidence type="ECO:0000256" key="1">
    <source>
        <dbReference type="ARBA" id="ARBA00010701"/>
    </source>
</evidence>
<dbReference type="Gene3D" id="3.40.50.1820">
    <property type="entry name" value="alpha/beta hydrolase"/>
    <property type="match status" value="1"/>
</dbReference>
<organism evidence="11">
    <name type="scientific">Photinus pyralis</name>
    <name type="common">Common eastern firefly</name>
    <name type="synonym">Lampyris pyralis</name>
    <dbReference type="NCBI Taxonomy" id="7054"/>
    <lineage>
        <taxon>Eukaryota</taxon>
        <taxon>Metazoa</taxon>
        <taxon>Ecdysozoa</taxon>
        <taxon>Arthropoda</taxon>
        <taxon>Hexapoda</taxon>
        <taxon>Insecta</taxon>
        <taxon>Pterygota</taxon>
        <taxon>Neoptera</taxon>
        <taxon>Endopterygota</taxon>
        <taxon>Coleoptera</taxon>
        <taxon>Polyphaga</taxon>
        <taxon>Elateriformia</taxon>
        <taxon>Elateroidea</taxon>
        <taxon>Lampyridae</taxon>
        <taxon>Lampyrinae</taxon>
        <taxon>Photinus</taxon>
    </lineage>
</organism>
<evidence type="ECO:0000256" key="6">
    <source>
        <dbReference type="ARBA" id="ARBA00023180"/>
    </source>
</evidence>
<evidence type="ECO:0000256" key="5">
    <source>
        <dbReference type="ARBA" id="ARBA00023098"/>
    </source>
</evidence>
<evidence type="ECO:0000256" key="7">
    <source>
        <dbReference type="PIRNR" id="PIRNR000862"/>
    </source>
</evidence>
<dbReference type="EMBL" id="GEZM01023396">
    <property type="protein sequence ID" value="JAV88411.1"/>
    <property type="molecule type" value="Transcribed_RNA"/>
</dbReference>
<dbReference type="Pfam" id="PF04083">
    <property type="entry name" value="Abhydro_lipase"/>
    <property type="match status" value="1"/>
</dbReference>
<dbReference type="InterPro" id="IPR006693">
    <property type="entry name" value="AB_hydrolase_lipase"/>
</dbReference>
<sequence length="410" mass="46559">MSPSAMLFKGLIIILATVSFSRQEEVRYGDLVTNFVVPEDAKLLVPELIRKYGYPCEVHTVVSKDGYVLEMHRIPFGKSGPSENRPAVYLQHGILASSADWVLKQDTGLGYVLADAGYDVWMPNVRGTRYSRKHITLDPDNDASKFWDFSWHEIAVDDVPTMVDYVIDTVKQEQIFYIGHSQGTTIFYVMCSELPEYNGKIRAMFSFSPVAWMGHMTSPLLRIVAMANWFVGPFLNLIGVHELLPQHSFFAEIGDKLCGDNSFLQPLCTNALFAICGFNPKQMNASLIPTIMGHTPAGAATKQLLHFAQEVNSGHFRKYDYGFFRNIAKYGSISPPKYKLKKVTAPVYLHYSRNDWISNEKDVIKLSRELGNVKGKFLILDDRFNHVDFVYGIDAYQLLYLRVLGLMKRH</sequence>
<evidence type="ECO:0000256" key="2">
    <source>
        <dbReference type="ARBA" id="ARBA00022729"/>
    </source>
</evidence>
<evidence type="ECO:0000313" key="12">
    <source>
        <dbReference type="EMBL" id="KAB0799644.1"/>
    </source>
</evidence>
<evidence type="ECO:0000313" key="11">
    <source>
        <dbReference type="EMBL" id="JAV88411.1"/>
    </source>
</evidence>
<dbReference type="GO" id="GO:0016042">
    <property type="term" value="P:lipid catabolic process"/>
    <property type="evidence" value="ECO:0007669"/>
    <property type="project" value="UniProtKB-KW"/>
</dbReference>
<dbReference type="InterPro" id="IPR025483">
    <property type="entry name" value="Lipase_euk"/>
</dbReference>
<evidence type="ECO:0000259" key="10">
    <source>
        <dbReference type="Pfam" id="PF04083"/>
    </source>
</evidence>
<protein>
    <recommendedName>
        <fullName evidence="7">Lipase</fullName>
    </recommendedName>
</protein>
<keyword evidence="4 7" id="KW-0442">Lipid degradation</keyword>
<evidence type="ECO:0000256" key="9">
    <source>
        <dbReference type="SAM" id="SignalP"/>
    </source>
</evidence>